<feature type="transmembrane region" description="Helical" evidence="7">
    <location>
        <begin position="225"/>
        <end position="245"/>
    </location>
</feature>
<reference evidence="9 10" key="1">
    <citation type="submission" date="2019-05" db="EMBL/GenBank/DDBJ databases">
        <authorList>
            <person name="Lee S.D."/>
        </authorList>
    </citation>
    <scope>NUCLEOTIDE SEQUENCE [LARGE SCALE GENOMIC DNA]</scope>
    <source>
        <strain evidence="9 10">YC2-7</strain>
    </source>
</reference>
<dbReference type="SUPFAM" id="SSF103473">
    <property type="entry name" value="MFS general substrate transporter"/>
    <property type="match status" value="2"/>
</dbReference>
<dbReference type="PROSITE" id="PS50850">
    <property type="entry name" value="MFS"/>
    <property type="match status" value="1"/>
</dbReference>
<evidence type="ECO:0000259" key="8">
    <source>
        <dbReference type="PROSITE" id="PS50850"/>
    </source>
</evidence>
<comment type="subcellular location">
    <subcellularLocation>
        <location evidence="1">Cell membrane</location>
        <topology evidence="1">Multi-pass membrane protein</topology>
    </subcellularLocation>
</comment>
<dbReference type="PRINTS" id="PR01036">
    <property type="entry name" value="TCRTETB"/>
</dbReference>
<dbReference type="Pfam" id="PF07690">
    <property type="entry name" value="MFS_1"/>
    <property type="match status" value="1"/>
</dbReference>
<dbReference type="InterPro" id="IPR004638">
    <property type="entry name" value="EmrB-like"/>
</dbReference>
<keyword evidence="4 7" id="KW-0812">Transmembrane</keyword>
<evidence type="ECO:0000313" key="10">
    <source>
        <dbReference type="Proteomes" id="UP000535543"/>
    </source>
</evidence>
<dbReference type="Gene3D" id="1.20.1250.20">
    <property type="entry name" value="MFS general substrate transporter like domains"/>
    <property type="match status" value="1"/>
</dbReference>
<dbReference type="PANTHER" id="PTHR42718:SF48">
    <property type="entry name" value="CONSERVED TWO-DOMAIN MEMBRANE PROTEIN-RELATED"/>
    <property type="match status" value="1"/>
</dbReference>
<reference evidence="9 10" key="2">
    <citation type="submission" date="2020-06" db="EMBL/GenBank/DDBJ databases">
        <title>Antribacter stalactiti gen. nov., sp. nov., a new member of the family Nacardiaceae isolated from a cave.</title>
        <authorList>
            <person name="Kim I.S."/>
        </authorList>
    </citation>
    <scope>NUCLEOTIDE SEQUENCE [LARGE SCALE GENOMIC DNA]</scope>
    <source>
        <strain evidence="9 10">YC2-7</strain>
    </source>
</reference>
<feature type="transmembrane region" description="Helical" evidence="7">
    <location>
        <begin position="359"/>
        <end position="379"/>
    </location>
</feature>
<feature type="transmembrane region" description="Helical" evidence="7">
    <location>
        <begin position="99"/>
        <end position="121"/>
    </location>
</feature>
<evidence type="ECO:0000256" key="2">
    <source>
        <dbReference type="ARBA" id="ARBA00022448"/>
    </source>
</evidence>
<accession>A0A848KII8</accession>
<feature type="transmembrane region" description="Helical" evidence="7">
    <location>
        <begin position="293"/>
        <end position="316"/>
    </location>
</feature>
<evidence type="ECO:0000256" key="4">
    <source>
        <dbReference type="ARBA" id="ARBA00022692"/>
    </source>
</evidence>
<proteinExistence type="predicted"/>
<dbReference type="InterPro" id="IPR036259">
    <property type="entry name" value="MFS_trans_sf"/>
</dbReference>
<dbReference type="PROSITE" id="PS00216">
    <property type="entry name" value="SUGAR_TRANSPORT_1"/>
    <property type="match status" value="1"/>
</dbReference>
<feature type="transmembrane region" description="Helical" evidence="7">
    <location>
        <begin position="160"/>
        <end position="178"/>
    </location>
</feature>
<dbReference type="EMBL" id="VCQU01000008">
    <property type="protein sequence ID" value="NMN97606.1"/>
    <property type="molecule type" value="Genomic_DNA"/>
</dbReference>
<feature type="transmembrane region" description="Helical" evidence="7">
    <location>
        <begin position="73"/>
        <end position="93"/>
    </location>
</feature>
<evidence type="ECO:0000256" key="7">
    <source>
        <dbReference type="SAM" id="Phobius"/>
    </source>
</evidence>
<dbReference type="InterPro" id="IPR011701">
    <property type="entry name" value="MFS"/>
</dbReference>
<organism evidence="9 10">
    <name type="scientific">Antrihabitans stalactiti</name>
    <dbReference type="NCBI Taxonomy" id="2584121"/>
    <lineage>
        <taxon>Bacteria</taxon>
        <taxon>Bacillati</taxon>
        <taxon>Actinomycetota</taxon>
        <taxon>Actinomycetes</taxon>
        <taxon>Mycobacteriales</taxon>
        <taxon>Nocardiaceae</taxon>
        <taxon>Antrihabitans</taxon>
    </lineage>
</organism>
<keyword evidence="6 7" id="KW-0472">Membrane</keyword>
<feature type="transmembrane region" description="Helical" evidence="7">
    <location>
        <begin position="133"/>
        <end position="154"/>
    </location>
</feature>
<keyword evidence="5 7" id="KW-1133">Transmembrane helix</keyword>
<feature type="transmembrane region" description="Helical" evidence="7">
    <location>
        <begin position="266"/>
        <end position="287"/>
    </location>
</feature>
<dbReference type="InterPro" id="IPR020846">
    <property type="entry name" value="MFS_dom"/>
</dbReference>
<dbReference type="AlphaFoldDB" id="A0A848KII8"/>
<keyword evidence="10" id="KW-1185">Reference proteome</keyword>
<name>A0A848KII8_9NOCA</name>
<evidence type="ECO:0000256" key="5">
    <source>
        <dbReference type="ARBA" id="ARBA00022989"/>
    </source>
</evidence>
<comment type="caution">
    <text evidence="9">The sequence shown here is derived from an EMBL/GenBank/DDBJ whole genome shotgun (WGS) entry which is preliminary data.</text>
</comment>
<dbReference type="PANTHER" id="PTHR42718">
    <property type="entry name" value="MAJOR FACILITATOR SUPERFAMILY MULTIDRUG TRANSPORTER MFSC"/>
    <property type="match status" value="1"/>
</dbReference>
<feature type="transmembrane region" description="Helical" evidence="7">
    <location>
        <begin position="400"/>
        <end position="422"/>
    </location>
</feature>
<dbReference type="GO" id="GO:0022857">
    <property type="term" value="F:transmembrane transporter activity"/>
    <property type="evidence" value="ECO:0007669"/>
    <property type="project" value="InterPro"/>
</dbReference>
<evidence type="ECO:0000256" key="1">
    <source>
        <dbReference type="ARBA" id="ARBA00004651"/>
    </source>
</evidence>
<feature type="transmembrane region" description="Helical" evidence="7">
    <location>
        <begin position="428"/>
        <end position="447"/>
    </location>
</feature>
<evidence type="ECO:0000313" key="9">
    <source>
        <dbReference type="EMBL" id="NMN97606.1"/>
    </source>
</evidence>
<evidence type="ECO:0000256" key="3">
    <source>
        <dbReference type="ARBA" id="ARBA00022475"/>
    </source>
</evidence>
<feature type="transmembrane region" description="Helical" evidence="7">
    <location>
        <begin position="190"/>
        <end position="213"/>
    </location>
</feature>
<dbReference type="Gene3D" id="1.20.1720.10">
    <property type="entry name" value="Multidrug resistance protein D"/>
    <property type="match status" value="1"/>
</dbReference>
<evidence type="ECO:0000256" key="6">
    <source>
        <dbReference type="ARBA" id="ARBA00023136"/>
    </source>
</evidence>
<keyword evidence="3" id="KW-1003">Cell membrane</keyword>
<keyword evidence="2" id="KW-0813">Transport</keyword>
<feature type="transmembrane region" description="Helical" evidence="7">
    <location>
        <begin position="328"/>
        <end position="347"/>
    </location>
</feature>
<sequence length="467" mass="47847">MQRRTLAIAAASAGGFLAFLDTTIVNVSFPSIAASFPDAQRADLSWVLDAYFIVIAALLVPAGAIADKFGRKRVFLGAIVGFIVASVICALAPTWELLVAARALQGAAAAVLTPVSMALMLPEFSAERRATGVGIWGAAAALAAASGPPLGGVIVHVADWRWIFLVNVPIGLIVLIAGSKGLRESVDETVTGLPDLAGSAFTIAGLGLLALAIVEGGTWGWSSPATIAAFSGAVVLCALVAWRCITHPRPVIDPSLLKIRSFRDANLGSMLFAMAFFSTLLGNILFLTSVWQYTVLAAGLAVLPGPIASTIVAGPAGRLADRFGHRALIVPGCLVYLAGVLILRSAGVEPDYAGVWLPGQLLTGIGIGLAFPTLGAAALTHIPEAKFGIASAVSAAFRQFGAVIGTAVLIAMIGNPLTLAAANDAADRAYLFGAASVLAAGLVGLTLRRARPVEPQPVVAEPVAVRE</sequence>
<dbReference type="InterPro" id="IPR005829">
    <property type="entry name" value="Sugar_transporter_CS"/>
</dbReference>
<dbReference type="Proteomes" id="UP000535543">
    <property type="component" value="Unassembled WGS sequence"/>
</dbReference>
<dbReference type="GO" id="GO:0005886">
    <property type="term" value="C:plasma membrane"/>
    <property type="evidence" value="ECO:0007669"/>
    <property type="project" value="UniProtKB-SubCell"/>
</dbReference>
<dbReference type="CDD" id="cd17321">
    <property type="entry name" value="MFS_MMR_MDR_like"/>
    <property type="match status" value="1"/>
</dbReference>
<protein>
    <submittedName>
        <fullName evidence="9">DHA2 family efflux MFS transporter permease subunit</fullName>
    </submittedName>
</protein>
<dbReference type="NCBIfam" id="TIGR00711">
    <property type="entry name" value="efflux_EmrB"/>
    <property type="match status" value="1"/>
</dbReference>
<feature type="transmembrane region" description="Helical" evidence="7">
    <location>
        <begin position="45"/>
        <end position="66"/>
    </location>
</feature>
<feature type="domain" description="Major facilitator superfamily (MFS) profile" evidence="8">
    <location>
        <begin position="7"/>
        <end position="451"/>
    </location>
</feature>
<gene>
    <name evidence="9" type="ORF">FGL95_21445</name>
</gene>